<comment type="catalytic activity">
    <reaction evidence="10">
        <text>holo-[cytochrome c] = apo-[cytochrome c] + heme b</text>
        <dbReference type="Rhea" id="RHEA:22648"/>
        <dbReference type="Rhea" id="RHEA-COMP:10725"/>
        <dbReference type="Rhea" id="RHEA-COMP:10726"/>
        <dbReference type="ChEBI" id="CHEBI:29950"/>
        <dbReference type="ChEBI" id="CHEBI:60344"/>
        <dbReference type="ChEBI" id="CHEBI:83739"/>
        <dbReference type="EC" id="4.4.1.17"/>
    </reaction>
</comment>
<dbReference type="Proteomes" id="UP001448207">
    <property type="component" value="Unassembled WGS sequence"/>
</dbReference>
<comment type="subcellular location">
    <subcellularLocation>
        <location evidence="1 10">Mitochondrion inner membrane</location>
    </subcellularLocation>
</comment>
<comment type="similarity">
    <text evidence="2 10">Belongs to the cytochrome c-type heme lyase family.</text>
</comment>
<keyword evidence="7 10" id="KW-0496">Mitochondrion</keyword>
<evidence type="ECO:0000256" key="10">
    <source>
        <dbReference type="RuleBase" id="RU363130"/>
    </source>
</evidence>
<evidence type="ECO:0000256" key="1">
    <source>
        <dbReference type="ARBA" id="ARBA00004273"/>
    </source>
</evidence>
<evidence type="ECO:0000313" key="12">
    <source>
        <dbReference type="EMBL" id="KAL0084411.1"/>
    </source>
</evidence>
<reference evidence="12 13" key="1">
    <citation type="submission" date="2024-04" db="EMBL/GenBank/DDBJ databases">
        <title>Symmetric and asymmetric DNA N6-adenine methylation regulates different biological responses in Mucorales.</title>
        <authorList>
            <consortium name="Lawrence Berkeley National Laboratory"/>
            <person name="Lax C."/>
            <person name="Mondo S.J."/>
            <person name="Osorio-Concepcion M."/>
            <person name="Muszewska A."/>
            <person name="Corrochano-Luque M."/>
            <person name="Gutierrez G."/>
            <person name="Riley R."/>
            <person name="Lipzen A."/>
            <person name="Guo J."/>
            <person name="Hundley H."/>
            <person name="Amirebrahimi M."/>
            <person name="Ng V."/>
            <person name="Lorenzo-Gutierrez D."/>
            <person name="Binder U."/>
            <person name="Yang J."/>
            <person name="Song Y."/>
            <person name="Canovas D."/>
            <person name="Navarro E."/>
            <person name="Freitag M."/>
            <person name="Gabaldon T."/>
            <person name="Grigoriev I.V."/>
            <person name="Corrochano L.M."/>
            <person name="Nicolas F.E."/>
            <person name="Garre V."/>
        </authorList>
    </citation>
    <scope>NUCLEOTIDE SEQUENCE [LARGE SCALE GENOMIC DNA]</scope>
    <source>
        <strain evidence="12 13">L51</strain>
    </source>
</reference>
<evidence type="ECO:0000256" key="8">
    <source>
        <dbReference type="ARBA" id="ARBA00023136"/>
    </source>
</evidence>
<keyword evidence="8 10" id="KW-0472">Membrane</keyword>
<keyword evidence="9 10" id="KW-0456">Lyase</keyword>
<dbReference type="PANTHER" id="PTHR12743">
    <property type="entry name" value="CYTOCHROME C1 HEME LYASE"/>
    <property type="match status" value="1"/>
</dbReference>
<dbReference type="EC" id="4.4.1.17" evidence="10"/>
<organism evidence="12 13">
    <name type="scientific">Phycomyces blakesleeanus</name>
    <dbReference type="NCBI Taxonomy" id="4837"/>
    <lineage>
        <taxon>Eukaryota</taxon>
        <taxon>Fungi</taxon>
        <taxon>Fungi incertae sedis</taxon>
        <taxon>Mucoromycota</taxon>
        <taxon>Mucoromycotina</taxon>
        <taxon>Mucoromycetes</taxon>
        <taxon>Mucorales</taxon>
        <taxon>Phycomycetaceae</taxon>
        <taxon>Phycomyces</taxon>
    </lineage>
</organism>
<feature type="compositionally biased region" description="Polar residues" evidence="11">
    <location>
        <begin position="33"/>
        <end position="42"/>
    </location>
</feature>
<keyword evidence="3 10" id="KW-0349">Heme</keyword>
<evidence type="ECO:0000256" key="6">
    <source>
        <dbReference type="ARBA" id="ARBA00023004"/>
    </source>
</evidence>
<dbReference type="EMBL" id="JBCLYO010000012">
    <property type="protein sequence ID" value="KAL0084411.1"/>
    <property type="molecule type" value="Genomic_DNA"/>
</dbReference>
<dbReference type="PANTHER" id="PTHR12743:SF0">
    <property type="entry name" value="HOLOCYTOCHROME C-TYPE SYNTHASE"/>
    <property type="match status" value="1"/>
</dbReference>
<dbReference type="PROSITE" id="PS00822">
    <property type="entry name" value="CYTO_HEME_LYASE_2"/>
    <property type="match status" value="1"/>
</dbReference>
<dbReference type="PROSITE" id="PS00821">
    <property type="entry name" value="CYTO_HEME_LYASE_1"/>
    <property type="match status" value="1"/>
</dbReference>
<sequence length="277" mass="31807">MAQETPEKCPVDHTKQVPKVDIADKCPVDHQKLPTQTTQTAETCPVDHHNPHQTSPGHPSLATDSSQECPVDPSAYKHFLPPKEGCDSDAIDSSNYMPAISQQPQKDQSMALGKDREISTIPRAESSEKLWVYPSEQMFFNAMRRKNWNPEEKDMGVVVPMHNAVNEQAWSKILEWENMHKTECNQPKLLKFQGRPKDITPKARIRSWFGYTLPFDRHDWTVDRCGTKVTYVIDFYTGKRDPRRPEAVSFYLDVRPAVSPSGVWDRLKWAWQKGSFV</sequence>
<evidence type="ECO:0000256" key="4">
    <source>
        <dbReference type="ARBA" id="ARBA00022723"/>
    </source>
</evidence>
<evidence type="ECO:0000256" key="11">
    <source>
        <dbReference type="SAM" id="MobiDB-lite"/>
    </source>
</evidence>
<keyword evidence="6 10" id="KW-0408">Iron</keyword>
<keyword evidence="5 10" id="KW-0999">Mitochondrion inner membrane</keyword>
<dbReference type="Pfam" id="PF01265">
    <property type="entry name" value="Cyto_heme_lyase"/>
    <property type="match status" value="1"/>
</dbReference>
<evidence type="ECO:0000256" key="2">
    <source>
        <dbReference type="ARBA" id="ARBA00007255"/>
    </source>
</evidence>
<gene>
    <name evidence="12" type="ORF">J3Q64DRAFT_1747569</name>
</gene>
<evidence type="ECO:0000256" key="9">
    <source>
        <dbReference type="ARBA" id="ARBA00023239"/>
    </source>
</evidence>
<accession>A0ABR3AWV7</accession>
<feature type="compositionally biased region" description="Polar residues" evidence="11">
    <location>
        <begin position="52"/>
        <end position="68"/>
    </location>
</feature>
<proteinExistence type="inferred from homology"/>
<evidence type="ECO:0000256" key="7">
    <source>
        <dbReference type="ARBA" id="ARBA00023128"/>
    </source>
</evidence>
<comment type="caution">
    <text evidence="12">The sequence shown here is derived from an EMBL/GenBank/DDBJ whole genome shotgun (WGS) entry which is preliminary data.</text>
</comment>
<comment type="function">
    <text evidence="10">Lyase that catalyzes the covalent linking of the heme group to the cytochrome C apoprotein to produce the mature functional cytochrome.</text>
</comment>
<dbReference type="InterPro" id="IPR000511">
    <property type="entry name" value="Holocyt_c/c1_synthase"/>
</dbReference>
<protein>
    <recommendedName>
        <fullName evidence="10">Holocytochrome c-type synthase</fullName>
        <ecNumber evidence="10">4.4.1.17</ecNumber>
    </recommendedName>
</protein>
<feature type="region of interest" description="Disordered" evidence="11">
    <location>
        <begin position="30"/>
        <end position="70"/>
    </location>
</feature>
<evidence type="ECO:0000256" key="5">
    <source>
        <dbReference type="ARBA" id="ARBA00022792"/>
    </source>
</evidence>
<evidence type="ECO:0000256" key="3">
    <source>
        <dbReference type="ARBA" id="ARBA00022617"/>
    </source>
</evidence>
<name>A0ABR3AWV7_PHYBL</name>
<keyword evidence="13" id="KW-1185">Reference proteome</keyword>
<keyword evidence="4 10" id="KW-0479">Metal-binding</keyword>
<evidence type="ECO:0000313" key="13">
    <source>
        <dbReference type="Proteomes" id="UP001448207"/>
    </source>
</evidence>